<dbReference type="Proteomes" id="UP000004968">
    <property type="component" value="Unassembled WGS sequence"/>
</dbReference>
<name>D3AA48_9FIRM</name>
<sequence length="40" mass="4511">MCEIGKHYEKAPYKGISHMCFGIICDILLLCTDSSARCFL</sequence>
<evidence type="ECO:0000313" key="2">
    <source>
        <dbReference type="Proteomes" id="UP000004968"/>
    </source>
</evidence>
<comment type="caution">
    <text evidence="1">The sequence shown here is derived from an EMBL/GenBank/DDBJ whole genome shotgun (WGS) entry which is preliminary data.</text>
</comment>
<evidence type="ECO:0000313" key="1">
    <source>
        <dbReference type="EMBL" id="EFD01305.1"/>
    </source>
</evidence>
<dbReference type="EMBL" id="ACIO01000030">
    <property type="protein sequence ID" value="EFD01305.1"/>
    <property type="molecule type" value="Genomic_DNA"/>
</dbReference>
<protein>
    <submittedName>
        <fullName evidence="1">Uncharacterized protein</fullName>
    </submittedName>
</protein>
<proteinExistence type="predicted"/>
<organism evidence="1 2">
    <name type="scientific">Hungatella hathewayi DSM 13479</name>
    <dbReference type="NCBI Taxonomy" id="566550"/>
    <lineage>
        <taxon>Bacteria</taxon>
        <taxon>Bacillati</taxon>
        <taxon>Bacillota</taxon>
        <taxon>Clostridia</taxon>
        <taxon>Lachnospirales</taxon>
        <taxon>Lachnospiraceae</taxon>
        <taxon>Hungatella</taxon>
    </lineage>
</organism>
<gene>
    <name evidence="1" type="ORF">CLOSTHATH_00469</name>
</gene>
<reference evidence="1 2" key="1">
    <citation type="submission" date="2010-01" db="EMBL/GenBank/DDBJ databases">
        <authorList>
            <person name="Weinstock G."/>
            <person name="Sodergren E."/>
            <person name="Clifton S."/>
            <person name="Fulton L."/>
            <person name="Fulton B."/>
            <person name="Courtney L."/>
            <person name="Fronick C."/>
            <person name="Harrison M."/>
            <person name="Strong C."/>
            <person name="Farmer C."/>
            <person name="Delahaunty K."/>
            <person name="Markovic C."/>
            <person name="Hall O."/>
            <person name="Minx P."/>
            <person name="Tomlinson C."/>
            <person name="Mitreva M."/>
            <person name="Nelson J."/>
            <person name="Hou S."/>
            <person name="Wollam A."/>
            <person name="Pepin K.H."/>
            <person name="Johnson M."/>
            <person name="Bhonagiri V."/>
            <person name="Nash W.E."/>
            <person name="Warren W."/>
            <person name="Chinwalla A."/>
            <person name="Mardis E.R."/>
            <person name="Wilson R.K."/>
        </authorList>
    </citation>
    <scope>NUCLEOTIDE SEQUENCE [LARGE SCALE GENOMIC DNA]</scope>
    <source>
        <strain evidence="1 2">DSM 13479</strain>
    </source>
</reference>
<dbReference type="HOGENOM" id="CLU_3290825_0_0_9"/>
<accession>D3AA48</accession>
<dbReference type="AlphaFoldDB" id="D3AA48"/>